<name>A0ABS4WVH1_9MICO</name>
<sequence>MLATVRRRGASLGPVVAGSAGETFSRRHPAAASAARALLYLGHSTAPLTGFRPSFHLDVAAALSHVGPELMHLLRVPVFQ</sequence>
<evidence type="ECO:0000313" key="2">
    <source>
        <dbReference type="Proteomes" id="UP001519290"/>
    </source>
</evidence>
<comment type="caution">
    <text evidence="1">The sequence shown here is derived from an EMBL/GenBank/DDBJ whole genome shotgun (WGS) entry which is preliminary data.</text>
</comment>
<gene>
    <name evidence="1" type="ORF">JOF43_000103</name>
</gene>
<accession>A0ABS4WVH1</accession>
<proteinExistence type="predicted"/>
<reference evidence="1 2" key="1">
    <citation type="submission" date="2021-03" db="EMBL/GenBank/DDBJ databases">
        <title>Sequencing the genomes of 1000 actinobacteria strains.</title>
        <authorList>
            <person name="Klenk H.-P."/>
        </authorList>
    </citation>
    <scope>NUCLEOTIDE SEQUENCE [LARGE SCALE GENOMIC DNA]</scope>
    <source>
        <strain evidence="1 2">DSM 14566</strain>
    </source>
</reference>
<evidence type="ECO:0000313" key="1">
    <source>
        <dbReference type="EMBL" id="MBP2380146.1"/>
    </source>
</evidence>
<organism evidence="1 2">
    <name type="scientific">Brachybacterium sacelli</name>
    <dbReference type="NCBI Taxonomy" id="173364"/>
    <lineage>
        <taxon>Bacteria</taxon>
        <taxon>Bacillati</taxon>
        <taxon>Actinomycetota</taxon>
        <taxon>Actinomycetes</taxon>
        <taxon>Micrococcales</taxon>
        <taxon>Dermabacteraceae</taxon>
        <taxon>Brachybacterium</taxon>
    </lineage>
</organism>
<protein>
    <submittedName>
        <fullName evidence="1">Uncharacterized protein</fullName>
    </submittedName>
</protein>
<dbReference type="EMBL" id="JAGIOD010000001">
    <property type="protein sequence ID" value="MBP2380146.1"/>
    <property type="molecule type" value="Genomic_DNA"/>
</dbReference>
<dbReference type="Proteomes" id="UP001519290">
    <property type="component" value="Unassembled WGS sequence"/>
</dbReference>
<keyword evidence="2" id="KW-1185">Reference proteome</keyword>